<evidence type="ECO:0000256" key="2">
    <source>
        <dbReference type="ARBA" id="ARBA00022803"/>
    </source>
</evidence>
<sequence length="903" mass="102428">MGSSLPPKEANLFKLIAKSYETKQYKKGLKAADQILKKFPEHGETLAMKGLTLNCMDSKAEAYELVRKGLKNDLKSHVCWHVYGLLYRSDREYREAIKCYRNALRIDPENIQILRDLSLLQAQMRDLGGYVETCRTLLTLKPNHRNYWIAFAIAHHLNKEPSKAVDILIAYEGTLEEDYPPDNERYEHSEMLLYKISLLEEAGDLEKALEELNNKLVKIVDKLGAKEIQASLLLKLHRYKEAEKSYVNLLEINSENHRYHEGLKKSLGISVENGTEGVDTVTKLTDLYSDLQRKYPKSVAMKRIPLDFLEIGSFRSAVDEYMRPLLRKGVPSLFSDLKSLYSQPGKAHVLEEILLGYESSLRMNGSFPGSTEQEPPSTLLWTLFLLGQHFDRRHAFDKALQKINEAILHTPTVIDLYLMKGRIFKHAGDALAAAALADEARSMDLADRFLNSECVKRMLQADQVEQAEKTASLFTKDGDQHNNLYDMQCMWYELASGDSYYRQGLLGKALKKYLAVEKHYADMVEDQFDFHTYCIRKMTLRAYVHMLRFQDHLHSHRFFHQAAISAIRCYLRLFDSPPKSAAEEEEAAMRGMAPAEKKKLRQKQRKEAARAKKQEAEEKLKEEEAAFSSSNKGGKKGSQPPKTADTDPDGEKLLQVEDPLGEATKYLKLLQDHSSEVLETHLLAFEIYMRKKKYLLALQALKRQLKLGLESPDVHRCIIRFFNDVDNLPPPSTDSGKLVNSVIELERSCFKSIESKTLLQANESFLNMNKDSLRHRAAAAEVLFLLAPEQKSTAVEILESSVCSHSAGGGEIAEGVPSWGLKDCCLVYDIFSNTLKDLDAASRWKSRCADLFPFSTFFNGVKSSATCGSENYTYCRKMQASQPPGPLAANGHLPDFSALKIIS</sequence>
<dbReference type="Gene3D" id="1.25.40.1010">
    <property type="match status" value="1"/>
</dbReference>
<dbReference type="PANTHER" id="PTHR22767">
    <property type="entry name" value="N-TERMINAL ACETYLTRANSFERASE-RELATED"/>
    <property type="match status" value="1"/>
</dbReference>
<dbReference type="SMART" id="SM00028">
    <property type="entry name" value="TPR"/>
    <property type="match status" value="5"/>
</dbReference>
<dbReference type="PIRSF" id="PIRSF000422">
    <property type="entry name" value="N-terminal-AcTrfase-A_aux_su"/>
    <property type="match status" value="1"/>
</dbReference>
<dbReference type="Gene3D" id="1.25.40.1040">
    <property type="match status" value="1"/>
</dbReference>
<dbReference type="Proteomes" id="UP000825935">
    <property type="component" value="Chromosome 35"/>
</dbReference>
<dbReference type="OrthoDB" id="10263032at2759"/>
<dbReference type="PANTHER" id="PTHR22767:SF2">
    <property type="entry name" value="N(ALPHA)-ACETYLTRANSFERASE 15_16, ISOFORM A"/>
    <property type="match status" value="1"/>
</dbReference>
<dbReference type="Pfam" id="PF07719">
    <property type="entry name" value="TPR_2"/>
    <property type="match status" value="1"/>
</dbReference>
<gene>
    <name evidence="6" type="ORF">KP509_35G060100</name>
</gene>
<keyword evidence="7" id="KW-1185">Reference proteome</keyword>
<dbReference type="Pfam" id="PF12569">
    <property type="entry name" value="NatA_aux_su"/>
    <property type="match status" value="1"/>
</dbReference>
<feature type="repeat" description="TPR" evidence="3">
    <location>
        <begin position="77"/>
        <end position="110"/>
    </location>
</feature>
<proteinExistence type="predicted"/>
<dbReference type="PROSITE" id="PS50005">
    <property type="entry name" value="TPR"/>
    <property type="match status" value="1"/>
</dbReference>
<evidence type="ECO:0000256" key="3">
    <source>
        <dbReference type="PROSITE-ProRule" id="PRU00339"/>
    </source>
</evidence>
<dbReference type="InterPro" id="IPR011990">
    <property type="entry name" value="TPR-like_helical_dom_sf"/>
</dbReference>
<evidence type="ECO:0000313" key="7">
    <source>
        <dbReference type="Proteomes" id="UP000825935"/>
    </source>
</evidence>
<reference evidence="6" key="1">
    <citation type="submission" date="2021-08" db="EMBL/GenBank/DDBJ databases">
        <title>WGS assembly of Ceratopteris richardii.</title>
        <authorList>
            <person name="Marchant D.B."/>
            <person name="Chen G."/>
            <person name="Jenkins J."/>
            <person name="Shu S."/>
            <person name="Leebens-Mack J."/>
            <person name="Grimwood J."/>
            <person name="Schmutz J."/>
            <person name="Soltis P."/>
            <person name="Soltis D."/>
            <person name="Chen Z.-H."/>
        </authorList>
    </citation>
    <scope>NUCLEOTIDE SEQUENCE</scope>
    <source>
        <strain evidence="6">Whitten #5841</strain>
        <tissue evidence="6">Leaf</tissue>
    </source>
</reference>
<evidence type="ECO:0000256" key="4">
    <source>
        <dbReference type="SAM" id="Coils"/>
    </source>
</evidence>
<dbReference type="EMBL" id="CM035440">
    <property type="protein sequence ID" value="KAH7283086.1"/>
    <property type="molecule type" value="Genomic_DNA"/>
</dbReference>
<dbReference type="InterPro" id="IPR019734">
    <property type="entry name" value="TPR_rpt"/>
</dbReference>
<feature type="region of interest" description="Disordered" evidence="5">
    <location>
        <begin position="582"/>
        <end position="652"/>
    </location>
</feature>
<dbReference type="FunFam" id="1.25.40.1040:FF:000003">
    <property type="entry name" value="N-terminal acetyltransferase A, auxiliary subunit"/>
    <property type="match status" value="1"/>
</dbReference>
<feature type="compositionally biased region" description="Basic and acidic residues" evidence="5">
    <location>
        <begin position="605"/>
        <end position="624"/>
    </location>
</feature>
<evidence type="ECO:0000256" key="5">
    <source>
        <dbReference type="SAM" id="MobiDB-lite"/>
    </source>
</evidence>
<name>A0A8T2QH74_CERRI</name>
<evidence type="ECO:0000313" key="6">
    <source>
        <dbReference type="EMBL" id="KAH7283086.1"/>
    </source>
</evidence>
<dbReference type="SUPFAM" id="SSF48452">
    <property type="entry name" value="TPR-like"/>
    <property type="match status" value="2"/>
</dbReference>
<feature type="coiled-coil region" evidence="4">
    <location>
        <begin position="195"/>
        <end position="229"/>
    </location>
</feature>
<keyword evidence="1" id="KW-0677">Repeat</keyword>
<dbReference type="GO" id="GO:0005737">
    <property type="term" value="C:cytoplasm"/>
    <property type="evidence" value="ECO:0007669"/>
    <property type="project" value="UniProtKB-ARBA"/>
</dbReference>
<keyword evidence="2 3" id="KW-0802">TPR repeat</keyword>
<protein>
    <submittedName>
        <fullName evidence="6">Uncharacterized protein</fullName>
    </submittedName>
</protein>
<keyword evidence="4" id="KW-0175">Coiled coil</keyword>
<comment type="caution">
    <text evidence="6">The sequence shown here is derived from an EMBL/GenBank/DDBJ whole genome shotgun (WGS) entry which is preliminary data.</text>
</comment>
<dbReference type="InterPro" id="IPR013105">
    <property type="entry name" value="TPR_2"/>
</dbReference>
<evidence type="ECO:0000256" key="1">
    <source>
        <dbReference type="ARBA" id="ARBA00022737"/>
    </source>
</evidence>
<dbReference type="InterPro" id="IPR021183">
    <property type="entry name" value="NatA_aux_su"/>
</dbReference>
<dbReference type="AlphaFoldDB" id="A0A8T2QH74"/>
<dbReference type="FunFam" id="1.25.40.1010:FF:000002">
    <property type="entry name" value="N-terminal acetyltransferase catalytic subunit (NAT1)"/>
    <property type="match status" value="1"/>
</dbReference>
<accession>A0A8T2QH74</accession>
<organism evidence="6 7">
    <name type="scientific">Ceratopteris richardii</name>
    <name type="common">Triangle waterfern</name>
    <dbReference type="NCBI Taxonomy" id="49495"/>
    <lineage>
        <taxon>Eukaryota</taxon>
        <taxon>Viridiplantae</taxon>
        <taxon>Streptophyta</taxon>
        <taxon>Embryophyta</taxon>
        <taxon>Tracheophyta</taxon>
        <taxon>Polypodiopsida</taxon>
        <taxon>Polypodiidae</taxon>
        <taxon>Polypodiales</taxon>
        <taxon>Pteridineae</taxon>
        <taxon>Pteridaceae</taxon>
        <taxon>Parkerioideae</taxon>
        <taxon>Ceratopteris</taxon>
    </lineage>
</organism>
<dbReference type="OMA" id="MEMRADY"/>